<feature type="binding site" evidence="1">
    <location>
        <position position="258"/>
    </location>
    <ligand>
        <name>Zn(2+)</name>
        <dbReference type="ChEBI" id="CHEBI:29105"/>
    </ligand>
</feature>
<dbReference type="GO" id="GO:0005886">
    <property type="term" value="C:plasma membrane"/>
    <property type="evidence" value="ECO:0007669"/>
    <property type="project" value="TreeGrafter"/>
</dbReference>
<keyword evidence="3" id="KW-1185">Reference proteome</keyword>
<organism evidence="2 3">
    <name type="scientific">Hymenobacter rubripertinctus</name>
    <dbReference type="NCBI Taxonomy" id="2029981"/>
    <lineage>
        <taxon>Bacteria</taxon>
        <taxon>Pseudomonadati</taxon>
        <taxon>Bacteroidota</taxon>
        <taxon>Cytophagia</taxon>
        <taxon>Cytophagales</taxon>
        <taxon>Hymenobacteraceae</taxon>
        <taxon>Hymenobacter</taxon>
    </lineage>
</organism>
<dbReference type="GO" id="GO:0046872">
    <property type="term" value="F:metal ion binding"/>
    <property type="evidence" value="ECO:0007669"/>
    <property type="project" value="UniProtKB-KW"/>
</dbReference>
<dbReference type="Pfam" id="PF05147">
    <property type="entry name" value="LANC_like"/>
    <property type="match status" value="1"/>
</dbReference>
<accession>A0A418QX37</accession>
<protein>
    <recommendedName>
        <fullName evidence="4">Lanthionine synthetase</fullName>
    </recommendedName>
</protein>
<evidence type="ECO:0008006" key="4">
    <source>
        <dbReference type="Google" id="ProtNLM"/>
    </source>
</evidence>
<gene>
    <name evidence="2" type="ORF">D0T11_11105</name>
</gene>
<reference evidence="2 3" key="1">
    <citation type="submission" date="2018-09" db="EMBL/GenBank/DDBJ databases">
        <authorList>
            <person name="Zeman M."/>
            <person name="Pardy F."/>
        </authorList>
    </citation>
    <scope>NUCLEOTIDE SEQUENCE [LARGE SCALE GENOMIC DNA]</scope>
    <source>
        <strain evidence="2 3">CCM 8852</strain>
    </source>
</reference>
<dbReference type="SMART" id="SM01260">
    <property type="entry name" value="LANC_like"/>
    <property type="match status" value="1"/>
</dbReference>
<dbReference type="Gene3D" id="1.50.10.20">
    <property type="match status" value="1"/>
</dbReference>
<dbReference type="EMBL" id="QYCN01000015">
    <property type="protein sequence ID" value="RIY09723.1"/>
    <property type="molecule type" value="Genomic_DNA"/>
</dbReference>
<sequence length="405" mass="44924">MTLRNRAEAKLLDILTALETINPNSRPLSLMSGRSGLILFYFYLARMRSSDALYDIGFQYLNQNLDFLEEYGANHFTYCNGVAGFGVLFKLLTEHTFLDTDPEDVLDALDEAVVESTQQQLLANNLDFLHGAVGNAFYLLMRAGTTATDPCLRQLIEQLQTTAIADADGIRWLEPESVRNPLAQGTINMSLSHGLCSKIIFLAKCVAQQVASEQCTYLLEGCIRFLRLQADWSRSVNVYPSAIAADHAKEFDNRLAWCYGDLGVVVALLFAGKVLNQPAWIQEGIALGLHACSRTTIEQTSLVDTEFCHGTAGVAHIFNRLYTETALEPFEAARDYWLEQTLIRDTFPDGLAGYKTHRSDGWVTEPALLEGIVGVGLVLQSYLQPNADLFSWDSVFLLDLPGSSQ</sequence>
<comment type="caution">
    <text evidence="2">The sequence shown here is derived from an EMBL/GenBank/DDBJ whole genome shotgun (WGS) entry which is preliminary data.</text>
</comment>
<evidence type="ECO:0000313" key="2">
    <source>
        <dbReference type="EMBL" id="RIY09723.1"/>
    </source>
</evidence>
<dbReference type="PRINTS" id="PR01950">
    <property type="entry name" value="LANCSUPER"/>
</dbReference>
<dbReference type="PANTHER" id="PTHR12736">
    <property type="entry name" value="LANC-LIKE PROTEIN"/>
    <property type="match status" value="1"/>
</dbReference>
<proteinExistence type="predicted"/>
<feature type="binding site" evidence="1">
    <location>
        <position position="309"/>
    </location>
    <ligand>
        <name>Zn(2+)</name>
        <dbReference type="ChEBI" id="CHEBI:29105"/>
    </ligand>
</feature>
<keyword evidence="1" id="KW-0479">Metal-binding</keyword>
<evidence type="ECO:0000256" key="1">
    <source>
        <dbReference type="PIRSR" id="PIRSR607822-1"/>
    </source>
</evidence>
<dbReference type="InterPro" id="IPR007822">
    <property type="entry name" value="LANC-like"/>
</dbReference>
<dbReference type="CDD" id="cd04793">
    <property type="entry name" value="LanC"/>
    <property type="match status" value="1"/>
</dbReference>
<dbReference type="PRINTS" id="PR01955">
    <property type="entry name" value="LANCFRANKIA"/>
</dbReference>
<feature type="binding site" evidence="1">
    <location>
        <position position="308"/>
    </location>
    <ligand>
        <name>Zn(2+)</name>
        <dbReference type="ChEBI" id="CHEBI:29105"/>
    </ligand>
</feature>
<evidence type="ECO:0000313" key="3">
    <source>
        <dbReference type="Proteomes" id="UP000284250"/>
    </source>
</evidence>
<dbReference type="OrthoDB" id="6313827at2"/>
<name>A0A418QX37_9BACT</name>
<dbReference type="GO" id="GO:0031179">
    <property type="term" value="P:peptide modification"/>
    <property type="evidence" value="ECO:0007669"/>
    <property type="project" value="InterPro"/>
</dbReference>
<dbReference type="AlphaFoldDB" id="A0A418QX37"/>
<dbReference type="InterPro" id="IPR033889">
    <property type="entry name" value="LanC"/>
</dbReference>
<reference evidence="2 3" key="2">
    <citation type="submission" date="2019-01" db="EMBL/GenBank/DDBJ databases">
        <title>Hymenobacter humicola sp. nov., isolated from soils in Antarctica.</title>
        <authorList>
            <person name="Sedlacek I."/>
            <person name="Holochova P."/>
            <person name="Kralova S."/>
            <person name="Pantucek R."/>
            <person name="Stankova E."/>
            <person name="Vrbovska V."/>
            <person name="Kristofova L."/>
            <person name="Svec P."/>
            <person name="Busse H.-J."/>
        </authorList>
    </citation>
    <scope>NUCLEOTIDE SEQUENCE [LARGE SCALE GENOMIC DNA]</scope>
    <source>
        <strain evidence="2 3">CCM 8852</strain>
    </source>
</reference>
<keyword evidence="1" id="KW-0862">Zinc</keyword>
<dbReference type="Proteomes" id="UP000284250">
    <property type="component" value="Unassembled WGS sequence"/>
</dbReference>
<dbReference type="PANTHER" id="PTHR12736:SF21">
    <property type="entry name" value="LANC-LIKE PROTEIN 2"/>
    <property type="match status" value="1"/>
</dbReference>
<dbReference type="RefSeq" id="WP_119655867.1">
    <property type="nucleotide sequence ID" value="NZ_JBHUOI010000010.1"/>
</dbReference>
<dbReference type="SUPFAM" id="SSF158745">
    <property type="entry name" value="LanC-like"/>
    <property type="match status" value="1"/>
</dbReference>